<accession>A0A240B3Y9</accession>
<dbReference type="GeneID" id="75026202"/>
<dbReference type="OrthoDB" id="9880911at2"/>
<gene>
    <name evidence="1" type="ORF">SAMEA4384070_01024</name>
</gene>
<evidence type="ECO:0000313" key="2">
    <source>
        <dbReference type="Proteomes" id="UP000215134"/>
    </source>
</evidence>
<dbReference type="EMBL" id="LT906479">
    <property type="protein sequence ID" value="SNV90432.1"/>
    <property type="molecule type" value="Genomic_DNA"/>
</dbReference>
<proteinExistence type="predicted"/>
<dbReference type="KEGG" id="sfj:SAMEA4384070_1024"/>
<protein>
    <submittedName>
        <fullName evidence="1">Uncharacterized protein</fullName>
    </submittedName>
</protein>
<dbReference type="STRING" id="1411141.GCA_001590885_01669"/>
<sequence length="622" mass="67509">MALPAQSSIYYVATLDDVASNTTNTEEIVVTDSGTGGRFIKQLASPTADRWNVDGVMLIKDANGTIWERVFEDCVDPEWWGAKPFYRSKTGSFVNDGHDNAPAFSRMLNWLIDTLVIPPAASGDAPGGTYINWTPKPAGVRFKGNRQYGLSATVTWNTRINLYANGGAIFANEGFNQNADAPKALLRLYNEKNRPTIECTLEKLEMYPCSPNRIDSGTGNLGVTAMLFEGDGAAGDFRFCRCVIREAKFYNFRTAPAVQYGARAYLVRFYDTYFSQNAGGDLYYPAGIADAGENFSYTNCTFGNGGVINLEGGAHNFVNCSIDYQQVGFLIKNARVCMLGGHMEINSTNVGSRVVITGSGRFNAVGTKFYGTINVPITAPSYFDAQQYHSRVNLQDCEFENTYGHASLLSGNGQLHAQGCFMVNQNQCPVLQPLTSANNRMLRLQTAEQVTSYLATLYGYAFTGGSYLVQTVQAPAGSGFTGKVIEIRKTAPTSGSQRIAVPMPMGEGRVPYCNLRVMGSEAFNASAGYAFAGEGVRSTSGPAGYYFSNVKNTWNYGSIAVTTEPKTAIGMFGNASDFNVGSGQAPRNIADGSQQWLLFYIDLTNLPLNGSLYIGDINFNVL</sequence>
<keyword evidence="2" id="KW-1185">Reference proteome</keyword>
<dbReference type="AlphaFoldDB" id="A0A240B3Y9"/>
<reference evidence="1 2" key="1">
    <citation type="submission" date="2017-06" db="EMBL/GenBank/DDBJ databases">
        <authorList>
            <consortium name="Pathogen Informatics"/>
        </authorList>
    </citation>
    <scope>NUCLEOTIDE SEQUENCE [LARGE SCALE GENOMIC DNA]</scope>
    <source>
        <strain evidence="1 2">NCTC12148</strain>
    </source>
</reference>
<organism evidence="1 2">
    <name type="scientific">Serratia ficaria</name>
    <dbReference type="NCBI Taxonomy" id="61651"/>
    <lineage>
        <taxon>Bacteria</taxon>
        <taxon>Pseudomonadati</taxon>
        <taxon>Pseudomonadota</taxon>
        <taxon>Gammaproteobacteria</taxon>
        <taxon>Enterobacterales</taxon>
        <taxon>Yersiniaceae</taxon>
        <taxon>Serratia</taxon>
    </lineage>
</organism>
<evidence type="ECO:0000313" key="1">
    <source>
        <dbReference type="EMBL" id="SNV90432.1"/>
    </source>
</evidence>
<dbReference type="Proteomes" id="UP000215134">
    <property type="component" value="Chromosome 1"/>
</dbReference>
<dbReference type="RefSeq" id="WP_095095952.1">
    <property type="nucleotide sequence ID" value="NZ_CAMIQD010000001.1"/>
</dbReference>
<name>A0A240B3Y9_SERFI</name>